<dbReference type="EMBL" id="DAATCP010000014">
    <property type="protein sequence ID" value="HAE8043585.1"/>
    <property type="molecule type" value="Genomic_DNA"/>
</dbReference>
<comment type="caution">
    <text evidence="1">The sequence shown here is derived from an EMBL/GenBank/DDBJ whole genome shotgun (WGS) entry which is preliminary data.</text>
</comment>
<evidence type="ECO:0000313" key="2">
    <source>
        <dbReference type="EMBL" id="HAE8043585.1"/>
    </source>
</evidence>
<name>A0A702BX85_SALPO</name>
<gene>
    <name evidence="1" type="ORF">G0D15_18015</name>
    <name evidence="2" type="ORF">G4Q26_003747</name>
</gene>
<protein>
    <submittedName>
        <fullName evidence="1">Uncharacterized protein</fullName>
    </submittedName>
</protein>
<sequence>MSYGAKIWSASKQEMVDALAPIYYLDYFLPSGSGSRSYNIESGMSIDYYMMETINGYLGSVSVSGNTINWTDARGTVYLLVFQK</sequence>
<accession>A0A702BX85</accession>
<reference evidence="1" key="2">
    <citation type="submission" date="2018-07" db="EMBL/GenBank/DDBJ databases">
        <authorList>
            <consortium name="NCBI Pathogen Detection Project"/>
        </authorList>
    </citation>
    <scope>NUCLEOTIDE SEQUENCE</scope>
    <source>
        <strain evidence="1">M274</strain>
        <strain evidence="2">M275</strain>
    </source>
</reference>
<organism evidence="1">
    <name type="scientific">Salmonella potsdam</name>
    <dbReference type="NCBI Taxonomy" id="597"/>
    <lineage>
        <taxon>Bacteria</taxon>
        <taxon>Pseudomonadati</taxon>
        <taxon>Pseudomonadota</taxon>
        <taxon>Gammaproteobacteria</taxon>
        <taxon>Enterobacterales</taxon>
        <taxon>Enterobacteriaceae</taxon>
        <taxon>Salmonella</taxon>
    </lineage>
</organism>
<reference evidence="1" key="1">
    <citation type="journal article" date="2018" name="Genome Biol.">
        <title>SKESA: strategic k-mer extension for scrupulous assemblies.</title>
        <authorList>
            <person name="Souvorov A."/>
            <person name="Agarwala R."/>
            <person name="Lipman D.J."/>
        </authorList>
    </citation>
    <scope>NUCLEOTIDE SEQUENCE</scope>
    <source>
        <strain evidence="1">M274</strain>
        <strain evidence="2">M275</strain>
    </source>
</reference>
<evidence type="ECO:0000313" key="1">
    <source>
        <dbReference type="EMBL" id="HAC6704708.1"/>
    </source>
</evidence>
<proteinExistence type="predicted"/>
<dbReference type="EMBL" id="DAAMHR010000013">
    <property type="protein sequence ID" value="HAC6704708.1"/>
    <property type="molecule type" value="Genomic_DNA"/>
</dbReference>
<dbReference type="AlphaFoldDB" id="A0A702BX85"/>